<dbReference type="GO" id="GO:0016592">
    <property type="term" value="C:mediator complex"/>
    <property type="evidence" value="ECO:0007669"/>
    <property type="project" value="TreeGrafter"/>
</dbReference>
<reference evidence="6" key="1">
    <citation type="submission" date="2023-02" db="EMBL/GenBank/DDBJ databases">
        <title>Genome of toxic invasive species Heracleum sosnowskyi carries increased number of genes despite the absence of recent whole-genome duplications.</title>
        <authorList>
            <person name="Schelkunov M."/>
            <person name="Shtratnikova V."/>
            <person name="Makarenko M."/>
            <person name="Klepikova A."/>
            <person name="Omelchenko D."/>
            <person name="Novikova G."/>
            <person name="Obukhova E."/>
            <person name="Bogdanov V."/>
            <person name="Penin A."/>
            <person name="Logacheva M."/>
        </authorList>
    </citation>
    <scope>NUCLEOTIDE SEQUENCE</scope>
    <source>
        <strain evidence="6">Hsosn_3</strain>
        <tissue evidence="6">Leaf</tissue>
    </source>
</reference>
<keyword evidence="4" id="KW-0804">Transcription</keyword>
<protein>
    <submittedName>
        <fullName evidence="6">Uncharacterized protein</fullName>
    </submittedName>
</protein>
<dbReference type="AlphaFoldDB" id="A0AAD8ILK6"/>
<evidence type="ECO:0000256" key="3">
    <source>
        <dbReference type="ARBA" id="ARBA00023015"/>
    </source>
</evidence>
<dbReference type="PANTHER" id="PTHR12691:SF10">
    <property type="entry name" value="MEDIATOR OF RNA POLYMERASE II TRANSCRIPTION SUBUNIT 23"/>
    <property type="match status" value="1"/>
</dbReference>
<gene>
    <name evidence="6" type="ORF">POM88_016357</name>
</gene>
<comment type="caution">
    <text evidence="6">The sequence shown here is derived from an EMBL/GenBank/DDBJ whole genome shotgun (WGS) entry which is preliminary data.</text>
</comment>
<comment type="similarity">
    <text evidence="2">Belongs to the Mediator complex subunit 23 family.</text>
</comment>
<evidence type="ECO:0000256" key="1">
    <source>
        <dbReference type="ARBA" id="ARBA00004123"/>
    </source>
</evidence>
<dbReference type="EMBL" id="JAUIZM010000004">
    <property type="protein sequence ID" value="KAK1388179.1"/>
    <property type="molecule type" value="Genomic_DNA"/>
</dbReference>
<dbReference type="PANTHER" id="PTHR12691">
    <property type="entry name" value="MEDIATOR OF RNA POLYMERASE II TRANSCRIPTION SUBUNIT 23"/>
    <property type="match status" value="1"/>
</dbReference>
<comment type="subcellular location">
    <subcellularLocation>
        <location evidence="1">Nucleus</location>
    </subcellularLocation>
</comment>
<evidence type="ECO:0000313" key="7">
    <source>
        <dbReference type="Proteomes" id="UP001237642"/>
    </source>
</evidence>
<dbReference type="Proteomes" id="UP001237642">
    <property type="component" value="Unassembled WGS sequence"/>
</dbReference>
<evidence type="ECO:0000256" key="4">
    <source>
        <dbReference type="ARBA" id="ARBA00023163"/>
    </source>
</evidence>
<name>A0AAD8ILK6_9APIA</name>
<organism evidence="6 7">
    <name type="scientific">Heracleum sosnowskyi</name>
    <dbReference type="NCBI Taxonomy" id="360622"/>
    <lineage>
        <taxon>Eukaryota</taxon>
        <taxon>Viridiplantae</taxon>
        <taxon>Streptophyta</taxon>
        <taxon>Embryophyta</taxon>
        <taxon>Tracheophyta</taxon>
        <taxon>Spermatophyta</taxon>
        <taxon>Magnoliopsida</taxon>
        <taxon>eudicotyledons</taxon>
        <taxon>Gunneridae</taxon>
        <taxon>Pentapetalae</taxon>
        <taxon>asterids</taxon>
        <taxon>campanulids</taxon>
        <taxon>Apiales</taxon>
        <taxon>Apiaceae</taxon>
        <taxon>Apioideae</taxon>
        <taxon>apioid superclade</taxon>
        <taxon>Tordylieae</taxon>
        <taxon>Tordyliinae</taxon>
        <taxon>Heracleum</taxon>
    </lineage>
</organism>
<evidence type="ECO:0000256" key="2">
    <source>
        <dbReference type="ARBA" id="ARBA00010222"/>
    </source>
</evidence>
<proteinExistence type="inferred from homology"/>
<accession>A0AAD8ILK6</accession>
<reference evidence="6" key="2">
    <citation type="submission" date="2023-05" db="EMBL/GenBank/DDBJ databases">
        <authorList>
            <person name="Schelkunov M.I."/>
        </authorList>
    </citation>
    <scope>NUCLEOTIDE SEQUENCE</scope>
    <source>
        <strain evidence="6">Hsosn_3</strain>
        <tissue evidence="6">Leaf</tissue>
    </source>
</reference>
<dbReference type="GO" id="GO:0005667">
    <property type="term" value="C:transcription regulator complex"/>
    <property type="evidence" value="ECO:0007669"/>
    <property type="project" value="TreeGrafter"/>
</dbReference>
<dbReference type="GO" id="GO:0006357">
    <property type="term" value="P:regulation of transcription by RNA polymerase II"/>
    <property type="evidence" value="ECO:0007669"/>
    <property type="project" value="TreeGrafter"/>
</dbReference>
<keyword evidence="7" id="KW-1185">Reference proteome</keyword>
<evidence type="ECO:0000256" key="5">
    <source>
        <dbReference type="ARBA" id="ARBA00023242"/>
    </source>
</evidence>
<sequence>MKEKMSTMMDDDEDEDMKHCLTLRIWSLNTAMRGTLNDEHFQKGQQVDEWLRQASKGESKMDYTNMDARSTGMFWAMSYMTGQPPIMGFQYMCLKLSSQLEETMFSGQAVASIALVETEVNCTSLNELLELLYLSQLNPFQEEQMFSACIAGRRFLILNFLKDPEKRRKMIILLS</sequence>
<keyword evidence="3" id="KW-0805">Transcription regulation</keyword>
<evidence type="ECO:0000313" key="6">
    <source>
        <dbReference type="EMBL" id="KAK1388179.1"/>
    </source>
</evidence>
<dbReference type="InterPro" id="IPR021629">
    <property type="entry name" value="Mediator_Med23"/>
</dbReference>
<dbReference type="GO" id="GO:0010628">
    <property type="term" value="P:positive regulation of gene expression"/>
    <property type="evidence" value="ECO:0007669"/>
    <property type="project" value="TreeGrafter"/>
</dbReference>
<keyword evidence="5" id="KW-0539">Nucleus</keyword>